<dbReference type="Gene3D" id="2.60.120.10">
    <property type="entry name" value="Jelly Rolls"/>
    <property type="match status" value="1"/>
</dbReference>
<feature type="domain" description="HTH cro/C1-type" evidence="3">
    <location>
        <begin position="46"/>
        <end position="100"/>
    </location>
</feature>
<feature type="compositionally biased region" description="Basic and acidic residues" evidence="2">
    <location>
        <begin position="228"/>
        <end position="238"/>
    </location>
</feature>
<feature type="region of interest" description="Disordered" evidence="2">
    <location>
        <begin position="225"/>
        <end position="244"/>
    </location>
</feature>
<dbReference type="CDD" id="cd00093">
    <property type="entry name" value="HTH_XRE"/>
    <property type="match status" value="1"/>
</dbReference>
<name>A0A225E5P7_9BACT</name>
<dbReference type="PROSITE" id="PS50943">
    <property type="entry name" value="HTH_CROC1"/>
    <property type="match status" value="1"/>
</dbReference>
<keyword evidence="5" id="KW-1185">Reference proteome</keyword>
<reference evidence="5" key="1">
    <citation type="submission" date="2017-06" db="EMBL/GenBank/DDBJ databases">
        <title>Genome analysis of Fimbriiglobus ruber SP5, the first member of the order Planctomycetales with confirmed chitinolytic capability.</title>
        <authorList>
            <person name="Ravin N.V."/>
            <person name="Rakitin A.L."/>
            <person name="Ivanova A.A."/>
            <person name="Beletsky A.V."/>
            <person name="Kulichevskaya I.S."/>
            <person name="Mardanov A.V."/>
            <person name="Dedysh S.N."/>
        </authorList>
    </citation>
    <scope>NUCLEOTIDE SEQUENCE [LARGE SCALE GENOMIC DNA]</scope>
    <source>
        <strain evidence="5">SP5</strain>
    </source>
</reference>
<evidence type="ECO:0000313" key="4">
    <source>
        <dbReference type="EMBL" id="OWK47094.1"/>
    </source>
</evidence>
<dbReference type="InterPro" id="IPR010982">
    <property type="entry name" value="Lambda_DNA-bd_dom_sf"/>
</dbReference>
<gene>
    <name evidence="4" type="ORF">FRUB_00793</name>
</gene>
<dbReference type="GO" id="GO:0003677">
    <property type="term" value="F:DNA binding"/>
    <property type="evidence" value="ECO:0007669"/>
    <property type="project" value="UniProtKB-KW"/>
</dbReference>
<dbReference type="AlphaFoldDB" id="A0A225E5P7"/>
<dbReference type="PANTHER" id="PTHR46797:SF1">
    <property type="entry name" value="METHYLPHOSPHONATE SYNTHASE"/>
    <property type="match status" value="1"/>
</dbReference>
<dbReference type="InterPro" id="IPR050807">
    <property type="entry name" value="TransReg_Diox_bact_type"/>
</dbReference>
<dbReference type="EMBL" id="NIDE01000001">
    <property type="protein sequence ID" value="OWK47094.1"/>
    <property type="molecule type" value="Genomic_DNA"/>
</dbReference>
<dbReference type="Pfam" id="PF13560">
    <property type="entry name" value="HTH_31"/>
    <property type="match status" value="1"/>
</dbReference>
<dbReference type="PANTHER" id="PTHR46797">
    <property type="entry name" value="HTH-TYPE TRANSCRIPTIONAL REGULATOR"/>
    <property type="match status" value="1"/>
</dbReference>
<dbReference type="GO" id="GO:0005829">
    <property type="term" value="C:cytosol"/>
    <property type="evidence" value="ECO:0007669"/>
    <property type="project" value="TreeGrafter"/>
</dbReference>
<dbReference type="SMART" id="SM00530">
    <property type="entry name" value="HTH_XRE"/>
    <property type="match status" value="1"/>
</dbReference>
<dbReference type="SUPFAM" id="SSF47413">
    <property type="entry name" value="lambda repressor-like DNA-binding domains"/>
    <property type="match status" value="1"/>
</dbReference>
<evidence type="ECO:0000256" key="2">
    <source>
        <dbReference type="SAM" id="MobiDB-lite"/>
    </source>
</evidence>
<evidence type="ECO:0000259" key="3">
    <source>
        <dbReference type="PROSITE" id="PS50943"/>
    </source>
</evidence>
<evidence type="ECO:0000313" key="5">
    <source>
        <dbReference type="Proteomes" id="UP000214646"/>
    </source>
</evidence>
<proteinExistence type="predicted"/>
<dbReference type="InterPro" id="IPR013096">
    <property type="entry name" value="Cupin_2"/>
</dbReference>
<dbReference type="GO" id="GO:0003700">
    <property type="term" value="F:DNA-binding transcription factor activity"/>
    <property type="evidence" value="ECO:0007669"/>
    <property type="project" value="TreeGrafter"/>
</dbReference>
<evidence type="ECO:0000256" key="1">
    <source>
        <dbReference type="ARBA" id="ARBA00023125"/>
    </source>
</evidence>
<sequence>MGNNNLTVPHWRAVRFDLDFMGASKRLFIPKNPHFTMNLVELGQRIQRLRTDRRMTLEEVATQARLTRSQLSKVENFRVTPSLPALERIAVALGTTLSDLVRGLDEQPPLVHVRPSERKAVRRDGPGSKFIYHSLAHKRPGKLMEPFVVEVPPGNPRAEALGHEGEEFLLVLNGCVDFHYGDQHLRLETGDSVYFDGTVPHRFDNPNPYPIEMLIVYCAGVSSGTTGERVRPAARERQINGVPG</sequence>
<keyword evidence="1" id="KW-0238">DNA-binding</keyword>
<accession>A0A225E5P7</accession>
<comment type="caution">
    <text evidence="4">The sequence shown here is derived from an EMBL/GenBank/DDBJ whole genome shotgun (WGS) entry which is preliminary data.</text>
</comment>
<dbReference type="CDD" id="cd02209">
    <property type="entry name" value="cupin_XRE_C"/>
    <property type="match status" value="1"/>
</dbReference>
<dbReference type="InterPro" id="IPR001387">
    <property type="entry name" value="Cro/C1-type_HTH"/>
</dbReference>
<dbReference type="InterPro" id="IPR011051">
    <property type="entry name" value="RmlC_Cupin_sf"/>
</dbReference>
<dbReference type="Gene3D" id="1.10.260.40">
    <property type="entry name" value="lambda repressor-like DNA-binding domains"/>
    <property type="match status" value="1"/>
</dbReference>
<dbReference type="Proteomes" id="UP000214646">
    <property type="component" value="Unassembled WGS sequence"/>
</dbReference>
<organism evidence="4 5">
    <name type="scientific">Fimbriiglobus ruber</name>
    <dbReference type="NCBI Taxonomy" id="1908690"/>
    <lineage>
        <taxon>Bacteria</taxon>
        <taxon>Pseudomonadati</taxon>
        <taxon>Planctomycetota</taxon>
        <taxon>Planctomycetia</taxon>
        <taxon>Gemmatales</taxon>
        <taxon>Gemmataceae</taxon>
        <taxon>Fimbriiglobus</taxon>
    </lineage>
</organism>
<protein>
    <recommendedName>
        <fullName evidence="3">HTH cro/C1-type domain-containing protein</fullName>
    </recommendedName>
</protein>
<dbReference type="InterPro" id="IPR014710">
    <property type="entry name" value="RmlC-like_jellyroll"/>
</dbReference>
<dbReference type="SUPFAM" id="SSF51182">
    <property type="entry name" value="RmlC-like cupins"/>
    <property type="match status" value="1"/>
</dbReference>
<dbReference type="Pfam" id="PF07883">
    <property type="entry name" value="Cupin_2"/>
    <property type="match status" value="1"/>
</dbReference>